<name>A0ABW7FPQ9_9BURK</name>
<evidence type="ECO:0008006" key="4">
    <source>
        <dbReference type="Google" id="ProtNLM"/>
    </source>
</evidence>
<evidence type="ECO:0000313" key="2">
    <source>
        <dbReference type="EMBL" id="MFG6443333.1"/>
    </source>
</evidence>
<protein>
    <recommendedName>
        <fullName evidence="4">DUF3014 domain-containing protein</fullName>
    </recommendedName>
</protein>
<accession>A0ABW7FPQ9</accession>
<sequence length="317" mass="33459">MNKQIRQWLVAAVGVAVVIGLVLTSVGTAPDLDAARQPTASATDPPSRAATRAALPQPDASSPVMLAAAPESVVGSVASAGGLRVSVPVDWGRYPGTLQTQIQQALQTPDGVMAADLARKLRECELTTRLMQPQAIARVVAAGSDPALVAARDAQFQTYQRIFANCQTVVGDPVQLQLALLDVAVAHGVVGAAVESFNLGQRKPEVLQGVKRDAVAGHVFSLIPVTSHKSSLFGISLEQQRSLRLAFEIAANDPEVGTLIRPYVSVAESLAGFSAGKLGFRFNQDALTDAMRHRAQLMAQQIVERVKVPKPDVAVAR</sequence>
<comment type="caution">
    <text evidence="2">The sequence shown here is derived from an EMBL/GenBank/DDBJ whole genome shotgun (WGS) entry which is preliminary data.</text>
</comment>
<organism evidence="2 3">
    <name type="scientific">Pelomonas margarita</name>
    <dbReference type="NCBI Taxonomy" id="3299031"/>
    <lineage>
        <taxon>Bacteria</taxon>
        <taxon>Pseudomonadati</taxon>
        <taxon>Pseudomonadota</taxon>
        <taxon>Betaproteobacteria</taxon>
        <taxon>Burkholderiales</taxon>
        <taxon>Sphaerotilaceae</taxon>
        <taxon>Roseateles</taxon>
    </lineage>
</organism>
<dbReference type="RefSeq" id="WP_394401796.1">
    <property type="nucleotide sequence ID" value="NZ_JBIGHW010000020.1"/>
</dbReference>
<gene>
    <name evidence="2" type="ORF">ACG0Z3_21800</name>
</gene>
<evidence type="ECO:0000256" key="1">
    <source>
        <dbReference type="SAM" id="MobiDB-lite"/>
    </source>
</evidence>
<evidence type="ECO:0000313" key="3">
    <source>
        <dbReference type="Proteomes" id="UP001606301"/>
    </source>
</evidence>
<proteinExistence type="predicted"/>
<feature type="region of interest" description="Disordered" evidence="1">
    <location>
        <begin position="35"/>
        <end position="56"/>
    </location>
</feature>
<reference evidence="2 3" key="1">
    <citation type="submission" date="2024-08" db="EMBL/GenBank/DDBJ databases">
        <authorList>
            <person name="Lu H."/>
        </authorList>
    </citation>
    <scope>NUCLEOTIDE SEQUENCE [LARGE SCALE GENOMIC DNA]</scope>
    <source>
        <strain evidence="2 3">LKC17W</strain>
    </source>
</reference>
<dbReference type="EMBL" id="JBIGHW010000020">
    <property type="protein sequence ID" value="MFG6443333.1"/>
    <property type="molecule type" value="Genomic_DNA"/>
</dbReference>
<dbReference type="Proteomes" id="UP001606301">
    <property type="component" value="Unassembled WGS sequence"/>
</dbReference>
<keyword evidence="3" id="KW-1185">Reference proteome</keyword>